<keyword evidence="1" id="KW-0285">Flavoprotein</keyword>
<gene>
    <name evidence="5" type="ORF">E6O75_ATG08304</name>
</gene>
<dbReference type="PRINTS" id="PR00420">
    <property type="entry name" value="RNGMNOXGNASE"/>
</dbReference>
<name>A0A4Z1NVV6_9PEZI</name>
<keyword evidence="6" id="KW-1185">Reference proteome</keyword>
<dbReference type="AlphaFoldDB" id="A0A4Z1NVV6"/>
<dbReference type="PANTHER" id="PTHR43004">
    <property type="entry name" value="TRK SYSTEM POTASSIUM UPTAKE PROTEIN"/>
    <property type="match status" value="1"/>
</dbReference>
<dbReference type="GO" id="GO:0005739">
    <property type="term" value="C:mitochondrion"/>
    <property type="evidence" value="ECO:0007669"/>
    <property type="project" value="TreeGrafter"/>
</dbReference>
<sequence length="651" mass="71582">MPSLTADTKGWVSNGAVQAPIPAHTNGIVATRVNGLYALNGSNEAHAVKGKNGTTLVNGKTHQKSFAELDDVPVLIVGGGPTGLLLAYLLSKLNVKSLLIEKYPQRLAAPKAHALNPRTLEICRQFGLDTRKLRQLGTPRGDAYWVNFVTSLSGEQIGVLPYERMDPAVLDDTPEMIHNIPQPDFEQFVADELATDPNVEIRKGVAFVSGAQNKHEVLSKVEERATGRQYVIRSQHVIACDGGRSAVRSMLGIECEGEDSYETMMTIHFSADLRPVVGERVGMLHWILDPATSGFLIGYDLAGNQVIISNFDPKKHPVESWTTEHAREVVAAAIGKDVPFDLLSFRPWVLSRKVANQYSQGRIILAGDAAHSFPPTGGLGLNTGLADVHNIAYKIAAVHQGWGGESLLETYGEERRHLAHVNSTQSVKNGKKIFSFLKALGTAGLDELDEARQRLTEAIHDPSKKELIENHVEAQREHFDNLELHIGYVYGDKSVPPNASTYTPKFVPGARLPHAWIRVRHSNFLAEHAPLDISYVSELSSEFVAARQYSVLDLCAIDSFTMLVGSQSAWMHKFKELRKALSRRGVKLNMFAADEDFDFTTELHRDLFADGVELRSGGGLLLRPDQHILTRLSSGTTVGQMESDLLGHLQL</sequence>
<dbReference type="EMBL" id="SNSC02000016">
    <property type="protein sequence ID" value="TID17558.1"/>
    <property type="molecule type" value="Genomic_DNA"/>
</dbReference>
<evidence type="ECO:0000256" key="2">
    <source>
        <dbReference type="ARBA" id="ARBA00022827"/>
    </source>
</evidence>
<dbReference type="STRING" id="86259.A0A4Z1NVV6"/>
<reference evidence="5 6" key="1">
    <citation type="submission" date="2019-04" db="EMBL/GenBank/DDBJ databases">
        <title>High contiguity whole genome sequence and gene annotation resource for two Venturia nashicola isolates.</title>
        <authorList>
            <person name="Prokchorchik M."/>
            <person name="Won K."/>
            <person name="Lee Y."/>
            <person name="Choi E.D."/>
            <person name="Segonzac C."/>
            <person name="Sohn K.H."/>
        </authorList>
    </citation>
    <scope>NUCLEOTIDE SEQUENCE [LARGE SCALE GENOMIC DNA]</scope>
    <source>
        <strain evidence="5 6">PRI2</strain>
    </source>
</reference>
<dbReference type="Pfam" id="PF01494">
    <property type="entry name" value="FAD_binding_3"/>
    <property type="match status" value="1"/>
</dbReference>
<evidence type="ECO:0000313" key="6">
    <source>
        <dbReference type="Proteomes" id="UP000298493"/>
    </source>
</evidence>
<accession>A0A4Z1NVV6</accession>
<dbReference type="Gene3D" id="3.40.30.120">
    <property type="match status" value="1"/>
</dbReference>
<dbReference type="InterPro" id="IPR002938">
    <property type="entry name" value="FAD-bd"/>
</dbReference>
<organism evidence="5 6">
    <name type="scientific">Venturia nashicola</name>
    <dbReference type="NCBI Taxonomy" id="86259"/>
    <lineage>
        <taxon>Eukaryota</taxon>
        <taxon>Fungi</taxon>
        <taxon>Dikarya</taxon>
        <taxon>Ascomycota</taxon>
        <taxon>Pezizomycotina</taxon>
        <taxon>Dothideomycetes</taxon>
        <taxon>Pleosporomycetidae</taxon>
        <taxon>Venturiales</taxon>
        <taxon>Venturiaceae</taxon>
        <taxon>Venturia</taxon>
    </lineage>
</organism>
<keyword evidence="3" id="KW-0560">Oxidoreductase</keyword>
<dbReference type="Gene3D" id="3.50.50.60">
    <property type="entry name" value="FAD/NAD(P)-binding domain"/>
    <property type="match status" value="1"/>
</dbReference>
<comment type="caution">
    <text evidence="5">The sequence shown here is derived from an EMBL/GenBank/DDBJ whole genome shotgun (WGS) entry which is preliminary data.</text>
</comment>
<evidence type="ECO:0000259" key="4">
    <source>
        <dbReference type="Pfam" id="PF01494"/>
    </source>
</evidence>
<dbReference type="Gene3D" id="3.30.9.10">
    <property type="entry name" value="D-Amino Acid Oxidase, subunit A, domain 2"/>
    <property type="match status" value="1"/>
</dbReference>
<evidence type="ECO:0000256" key="1">
    <source>
        <dbReference type="ARBA" id="ARBA00022630"/>
    </source>
</evidence>
<dbReference type="PANTHER" id="PTHR43004:SF6">
    <property type="entry name" value="FAD_NAD(P)-BINDING OXIDOREDUCTASE FAMILY PROTEIN"/>
    <property type="match status" value="1"/>
</dbReference>
<dbReference type="GO" id="GO:0006744">
    <property type="term" value="P:ubiquinone biosynthetic process"/>
    <property type="evidence" value="ECO:0007669"/>
    <property type="project" value="TreeGrafter"/>
</dbReference>
<proteinExistence type="predicted"/>
<evidence type="ECO:0000313" key="5">
    <source>
        <dbReference type="EMBL" id="TID17558.1"/>
    </source>
</evidence>
<evidence type="ECO:0000256" key="3">
    <source>
        <dbReference type="ARBA" id="ARBA00023002"/>
    </source>
</evidence>
<dbReference type="SUPFAM" id="SSF51905">
    <property type="entry name" value="FAD/NAD(P)-binding domain"/>
    <property type="match status" value="1"/>
</dbReference>
<dbReference type="InterPro" id="IPR036188">
    <property type="entry name" value="FAD/NAD-bd_sf"/>
</dbReference>
<dbReference type="GO" id="GO:0071949">
    <property type="term" value="F:FAD binding"/>
    <property type="evidence" value="ECO:0007669"/>
    <property type="project" value="InterPro"/>
</dbReference>
<keyword evidence="2" id="KW-0274">FAD</keyword>
<feature type="domain" description="FAD-binding" evidence="4">
    <location>
        <begin position="71"/>
        <end position="420"/>
    </location>
</feature>
<dbReference type="InterPro" id="IPR050641">
    <property type="entry name" value="RIFMO-like"/>
</dbReference>
<protein>
    <submittedName>
        <fullName evidence="5">FAD binding domain-containing protein</fullName>
    </submittedName>
</protein>
<dbReference type="Proteomes" id="UP000298493">
    <property type="component" value="Unassembled WGS sequence"/>
</dbReference>
<dbReference type="GO" id="GO:0016709">
    <property type="term" value="F:oxidoreductase activity, acting on paired donors, with incorporation or reduction of molecular oxygen, NAD(P)H as one donor, and incorporation of one atom of oxygen"/>
    <property type="evidence" value="ECO:0007669"/>
    <property type="project" value="UniProtKB-ARBA"/>
</dbReference>